<gene>
    <name evidence="1" type="ORF">ENT52_05100</name>
</gene>
<evidence type="ECO:0000313" key="1">
    <source>
        <dbReference type="EMBL" id="HGT83084.1"/>
    </source>
</evidence>
<accession>A0A7J3M494</accession>
<reference evidence="1" key="1">
    <citation type="journal article" date="2020" name="mSystems">
        <title>Genome- and Community-Level Interaction Insights into Carbon Utilization and Element Cycling Functions of Hydrothermarchaeota in Hydrothermal Sediment.</title>
        <authorList>
            <person name="Zhou Z."/>
            <person name="Liu Y."/>
            <person name="Xu W."/>
            <person name="Pan J."/>
            <person name="Luo Z.H."/>
            <person name="Li M."/>
        </authorList>
    </citation>
    <scope>NUCLEOTIDE SEQUENCE [LARGE SCALE GENOMIC DNA]</scope>
    <source>
        <strain evidence="1">SpSt-587</strain>
    </source>
</reference>
<protein>
    <submittedName>
        <fullName evidence="1">Uncharacterized protein</fullName>
    </submittedName>
</protein>
<proteinExistence type="predicted"/>
<name>A0A7J3M494_ARCFL</name>
<organism evidence="1">
    <name type="scientific">Archaeoglobus fulgidus</name>
    <dbReference type="NCBI Taxonomy" id="2234"/>
    <lineage>
        <taxon>Archaea</taxon>
        <taxon>Methanobacteriati</taxon>
        <taxon>Methanobacteriota</taxon>
        <taxon>Archaeoglobi</taxon>
        <taxon>Archaeoglobales</taxon>
        <taxon>Archaeoglobaceae</taxon>
        <taxon>Archaeoglobus</taxon>
    </lineage>
</organism>
<dbReference type="EMBL" id="DSYZ01000096">
    <property type="protein sequence ID" value="HGT83084.1"/>
    <property type="molecule type" value="Genomic_DNA"/>
</dbReference>
<sequence length="68" mass="8071">MITYKIILDLLKKEIGPAAKLFLDKAMNTLGITEINEKNYKEVLELLKMNRELREYIIEVERKLESMK</sequence>
<dbReference type="AlphaFoldDB" id="A0A7J3M494"/>
<comment type="caution">
    <text evidence="1">The sequence shown here is derived from an EMBL/GenBank/DDBJ whole genome shotgun (WGS) entry which is preliminary data.</text>
</comment>